<dbReference type="STRING" id="1095629.A0A0C9Y0Y3"/>
<keyword evidence="2" id="KW-1185">Reference proteome</keyword>
<dbReference type="Proteomes" id="UP000054477">
    <property type="component" value="Unassembled WGS sequence"/>
</dbReference>
<reference evidence="1 2" key="1">
    <citation type="submission" date="2014-04" db="EMBL/GenBank/DDBJ databases">
        <authorList>
            <consortium name="DOE Joint Genome Institute"/>
            <person name="Kuo A."/>
            <person name="Kohler A."/>
            <person name="Nagy L.G."/>
            <person name="Floudas D."/>
            <person name="Copeland A."/>
            <person name="Barry K.W."/>
            <person name="Cichocki N."/>
            <person name="Veneault-Fourrey C."/>
            <person name="LaButti K."/>
            <person name="Lindquist E.A."/>
            <person name="Lipzen A."/>
            <person name="Lundell T."/>
            <person name="Morin E."/>
            <person name="Murat C."/>
            <person name="Sun H."/>
            <person name="Tunlid A."/>
            <person name="Henrissat B."/>
            <person name="Grigoriev I.V."/>
            <person name="Hibbett D.S."/>
            <person name="Martin F."/>
            <person name="Nordberg H.P."/>
            <person name="Cantor M.N."/>
            <person name="Hua S.X."/>
        </authorList>
    </citation>
    <scope>NUCLEOTIDE SEQUENCE [LARGE SCALE GENOMIC DNA]</scope>
    <source>
        <strain evidence="1 2">LaAM-08-1</strain>
    </source>
</reference>
<dbReference type="AlphaFoldDB" id="A0A0C9Y0Y3"/>
<name>A0A0C9Y0Y3_9AGAR</name>
<proteinExistence type="predicted"/>
<gene>
    <name evidence="1" type="ORF">K443DRAFT_94611</name>
</gene>
<sequence length="91" mass="9696">LVDKLNLKKAHLHTPELVDVAVNNDQNSHSELHEYVSLSLSSLDAALTSKSVKALIAPGLCMPIILGLPFLIHNTIVTDHAAGSCTCGQNK</sequence>
<evidence type="ECO:0000313" key="2">
    <source>
        <dbReference type="Proteomes" id="UP000054477"/>
    </source>
</evidence>
<feature type="non-terminal residue" evidence="1">
    <location>
        <position position="1"/>
    </location>
</feature>
<accession>A0A0C9Y0Y3</accession>
<dbReference type="EMBL" id="KN838577">
    <property type="protein sequence ID" value="KIK03682.1"/>
    <property type="molecule type" value="Genomic_DNA"/>
</dbReference>
<evidence type="ECO:0000313" key="1">
    <source>
        <dbReference type="EMBL" id="KIK03682.1"/>
    </source>
</evidence>
<dbReference type="OrthoDB" id="3067798at2759"/>
<protein>
    <submittedName>
        <fullName evidence="1">Uncharacterized protein</fullName>
    </submittedName>
</protein>
<organism evidence="1 2">
    <name type="scientific">Laccaria amethystina LaAM-08-1</name>
    <dbReference type="NCBI Taxonomy" id="1095629"/>
    <lineage>
        <taxon>Eukaryota</taxon>
        <taxon>Fungi</taxon>
        <taxon>Dikarya</taxon>
        <taxon>Basidiomycota</taxon>
        <taxon>Agaricomycotina</taxon>
        <taxon>Agaricomycetes</taxon>
        <taxon>Agaricomycetidae</taxon>
        <taxon>Agaricales</taxon>
        <taxon>Agaricineae</taxon>
        <taxon>Hydnangiaceae</taxon>
        <taxon>Laccaria</taxon>
    </lineage>
</organism>
<dbReference type="HOGENOM" id="CLU_2432859_0_0_1"/>
<reference evidence="2" key="2">
    <citation type="submission" date="2015-01" db="EMBL/GenBank/DDBJ databases">
        <title>Evolutionary Origins and Diversification of the Mycorrhizal Mutualists.</title>
        <authorList>
            <consortium name="DOE Joint Genome Institute"/>
            <consortium name="Mycorrhizal Genomics Consortium"/>
            <person name="Kohler A."/>
            <person name="Kuo A."/>
            <person name="Nagy L.G."/>
            <person name="Floudas D."/>
            <person name="Copeland A."/>
            <person name="Barry K.W."/>
            <person name="Cichocki N."/>
            <person name="Veneault-Fourrey C."/>
            <person name="LaButti K."/>
            <person name="Lindquist E.A."/>
            <person name="Lipzen A."/>
            <person name="Lundell T."/>
            <person name="Morin E."/>
            <person name="Murat C."/>
            <person name="Riley R."/>
            <person name="Ohm R."/>
            <person name="Sun H."/>
            <person name="Tunlid A."/>
            <person name="Henrissat B."/>
            <person name="Grigoriev I.V."/>
            <person name="Hibbett D.S."/>
            <person name="Martin F."/>
        </authorList>
    </citation>
    <scope>NUCLEOTIDE SEQUENCE [LARGE SCALE GENOMIC DNA]</scope>
    <source>
        <strain evidence="2">LaAM-08-1</strain>
    </source>
</reference>